<organism evidence="1 2">
    <name type="scientific">Erysiphe neolycopersici</name>
    <dbReference type="NCBI Taxonomy" id="212602"/>
    <lineage>
        <taxon>Eukaryota</taxon>
        <taxon>Fungi</taxon>
        <taxon>Dikarya</taxon>
        <taxon>Ascomycota</taxon>
        <taxon>Pezizomycotina</taxon>
        <taxon>Leotiomycetes</taxon>
        <taxon>Erysiphales</taxon>
        <taxon>Erysiphaceae</taxon>
        <taxon>Erysiphe</taxon>
    </lineage>
</organism>
<proteinExistence type="predicted"/>
<dbReference type="OrthoDB" id="10531597at2759"/>
<sequence>MALVPYNLWAMKVPFVMDDDFQQVATWAKRSTVTWLDLVEAVLQVLRSDRKLYSPMTSFARLKPDKNETDLDFAKKHYLPSLLLHLENRRDKLPLATLIREFVRVNKLQSQNVNFKSEMENRTPLPSISNPIFEDRSWSLGTEL</sequence>
<evidence type="ECO:0000313" key="1">
    <source>
        <dbReference type="EMBL" id="RKF56000.1"/>
    </source>
</evidence>
<dbReference type="Proteomes" id="UP000286134">
    <property type="component" value="Unassembled WGS sequence"/>
</dbReference>
<keyword evidence="2" id="KW-1185">Reference proteome</keyword>
<protein>
    <submittedName>
        <fullName evidence="1">Uncharacterized protein</fullName>
    </submittedName>
</protein>
<comment type="caution">
    <text evidence="1">The sequence shown here is derived from an EMBL/GenBank/DDBJ whole genome shotgun (WGS) entry which is preliminary data.</text>
</comment>
<name>A0A420HEX1_9PEZI</name>
<accession>A0A420HEX1</accession>
<dbReference type="AlphaFoldDB" id="A0A420HEX1"/>
<gene>
    <name evidence="1" type="ORF">OnM2_084045</name>
</gene>
<reference evidence="1 2" key="1">
    <citation type="journal article" date="2018" name="BMC Genomics">
        <title>Comparative genome analyses reveal sequence features reflecting distinct modes of host-adaptation between dicot and monocot powdery mildew.</title>
        <authorList>
            <person name="Wu Y."/>
            <person name="Ma X."/>
            <person name="Pan Z."/>
            <person name="Kale S.D."/>
            <person name="Song Y."/>
            <person name="King H."/>
            <person name="Zhang Q."/>
            <person name="Presley C."/>
            <person name="Deng X."/>
            <person name="Wei C.I."/>
            <person name="Xiao S."/>
        </authorList>
    </citation>
    <scope>NUCLEOTIDE SEQUENCE [LARGE SCALE GENOMIC DNA]</scope>
    <source>
        <strain evidence="1">UMSG2</strain>
    </source>
</reference>
<evidence type="ECO:0000313" key="2">
    <source>
        <dbReference type="Proteomes" id="UP000286134"/>
    </source>
</evidence>
<dbReference type="EMBL" id="MCFK01008495">
    <property type="protein sequence ID" value="RKF56000.1"/>
    <property type="molecule type" value="Genomic_DNA"/>
</dbReference>